<evidence type="ECO:0000256" key="1">
    <source>
        <dbReference type="SAM" id="MobiDB-lite"/>
    </source>
</evidence>
<keyword evidence="4" id="KW-1185">Reference proteome</keyword>
<dbReference type="RefSeq" id="WP_035192560.1">
    <property type="nucleotide sequence ID" value="NZ_CCCS020000034.1"/>
</dbReference>
<dbReference type="Proteomes" id="UP000193925">
    <property type="component" value="Chromosome AFERRI"/>
</dbReference>
<accession>A0A060UNH8</accession>
<evidence type="ECO:0000313" key="4">
    <source>
        <dbReference type="Proteomes" id="UP000193925"/>
    </source>
</evidence>
<reference evidence="3 4" key="3">
    <citation type="submission" date="2017-03" db="EMBL/GenBank/DDBJ databases">
        <authorList>
            <person name="Regsiter A."/>
            <person name="William W."/>
        </authorList>
    </citation>
    <scope>NUCLEOTIDE SEQUENCE [LARGE SCALE GENOMIC DNA]</scope>
    <source>
        <strain evidence="3">PRJEB5721</strain>
    </source>
</reference>
<reference evidence="2" key="2">
    <citation type="submission" date="2014-07" db="EMBL/GenBank/DDBJ databases">
        <title>Initial genome analysis of the psychrotolerant acidophile Acidithiobacillus ferrivorans CF27: insights into iron and sulfur oxidation pathways and into biofilm formation.</title>
        <authorList>
            <person name="Talla E."/>
            <person name="Hedrich S."/>
            <person name="Mangenot S."/>
            <person name="Ji B."/>
            <person name="Johnson D.B."/>
            <person name="Barbe V."/>
            <person name="Bonnefoy V."/>
        </authorList>
    </citation>
    <scope>NUCLEOTIDE SEQUENCE [LARGE SCALE GENOMIC DNA]</scope>
    <source>
        <strain evidence="2">CF27</strain>
    </source>
</reference>
<organism evidence="2">
    <name type="scientific">Acidithiobacillus ferrivorans</name>
    <dbReference type="NCBI Taxonomy" id="160808"/>
    <lineage>
        <taxon>Bacteria</taxon>
        <taxon>Pseudomonadati</taxon>
        <taxon>Pseudomonadota</taxon>
        <taxon>Acidithiobacillia</taxon>
        <taxon>Acidithiobacillales</taxon>
        <taxon>Acidithiobacillaceae</taxon>
        <taxon>Acidithiobacillus</taxon>
    </lineage>
</organism>
<sequence>MTTTHHQNCEIRARQAHDSTESLAFLKEKDPTYRENFRQIFIPASTYAVFNRTIELHNHCQLSHGSKEYLASIYHAYNGKNKDVLCLFLHDLSRSEIAEHLRCSEKTITNALALLVQEIEQIVSSDDLPDTELGLPLPEDIPARANYRNAGRRRICEPPPDVGRTRPTSGVEHGT</sequence>
<evidence type="ECO:0000313" key="2">
    <source>
        <dbReference type="EMBL" id="CDQ10202.1"/>
    </source>
</evidence>
<evidence type="ECO:0000313" key="3">
    <source>
        <dbReference type="EMBL" id="SMH64162.1"/>
    </source>
</evidence>
<dbReference type="EMBL" id="LT841305">
    <property type="protein sequence ID" value="SMH64162.1"/>
    <property type="molecule type" value="Genomic_DNA"/>
</dbReference>
<dbReference type="AlphaFoldDB" id="A0A060UNH8"/>
<gene>
    <name evidence="3" type="ORF">AFERRI_10195</name>
    <name evidence="2" type="ORF">AFERRI_40154</name>
</gene>
<proteinExistence type="predicted"/>
<feature type="region of interest" description="Disordered" evidence="1">
    <location>
        <begin position="148"/>
        <end position="175"/>
    </location>
</feature>
<protein>
    <submittedName>
        <fullName evidence="2">Uncharacterized protein</fullName>
    </submittedName>
</protein>
<reference evidence="2" key="1">
    <citation type="submission" date="2014-03" db="EMBL/GenBank/DDBJ databases">
        <authorList>
            <person name="Genoscope - CEA"/>
        </authorList>
    </citation>
    <scope>NUCLEOTIDE SEQUENCE [LARGE SCALE GENOMIC DNA]</scope>
    <source>
        <strain evidence="2">CF27</strain>
    </source>
</reference>
<dbReference type="EMBL" id="CCCS020000034">
    <property type="protein sequence ID" value="CDQ10202.1"/>
    <property type="molecule type" value="Genomic_DNA"/>
</dbReference>
<name>A0A060UNH8_9PROT</name>